<dbReference type="RefSeq" id="WP_067905964.1">
    <property type="nucleotide sequence ID" value="NZ_KQ954244.1"/>
</dbReference>
<protein>
    <recommendedName>
        <fullName evidence="11">Cytochrome</fullName>
    </recommendedName>
</protein>
<dbReference type="InterPro" id="IPR001128">
    <property type="entry name" value="Cyt_P450"/>
</dbReference>
<dbReference type="GO" id="GO:0006707">
    <property type="term" value="P:cholesterol catabolic process"/>
    <property type="evidence" value="ECO:0007669"/>
    <property type="project" value="TreeGrafter"/>
</dbReference>
<dbReference type="Gene3D" id="1.10.630.10">
    <property type="entry name" value="Cytochrome P450"/>
    <property type="match status" value="1"/>
</dbReference>
<dbReference type="InterPro" id="IPR017972">
    <property type="entry name" value="Cyt_P450_CS"/>
</dbReference>
<keyword evidence="3 8" id="KW-0479">Metal-binding</keyword>
<evidence type="ECO:0000256" key="7">
    <source>
        <dbReference type="ARBA" id="ARBA00043906"/>
    </source>
</evidence>
<dbReference type="SUPFAM" id="SSF48264">
    <property type="entry name" value="Cytochrome P450"/>
    <property type="match status" value="1"/>
</dbReference>
<keyword evidence="10" id="KW-1185">Reference proteome</keyword>
<dbReference type="OrthoDB" id="5522954at2"/>
<dbReference type="InterPro" id="IPR036396">
    <property type="entry name" value="Cyt_P450_sf"/>
</dbReference>
<evidence type="ECO:0000256" key="5">
    <source>
        <dbReference type="ARBA" id="ARBA00023004"/>
    </source>
</evidence>
<dbReference type="GO" id="GO:0005506">
    <property type="term" value="F:iron ion binding"/>
    <property type="evidence" value="ECO:0007669"/>
    <property type="project" value="InterPro"/>
</dbReference>
<dbReference type="AlphaFoldDB" id="A0A117UYZ4"/>
<dbReference type="GO" id="GO:0020037">
    <property type="term" value="F:heme binding"/>
    <property type="evidence" value="ECO:0007669"/>
    <property type="project" value="InterPro"/>
</dbReference>
<evidence type="ECO:0008006" key="11">
    <source>
        <dbReference type="Google" id="ProtNLM"/>
    </source>
</evidence>
<evidence type="ECO:0000256" key="8">
    <source>
        <dbReference type="RuleBase" id="RU000461"/>
    </source>
</evidence>
<dbReference type="PANTHER" id="PTHR46696">
    <property type="entry name" value="P450, PUTATIVE (EUROFUNG)-RELATED"/>
    <property type="match status" value="1"/>
</dbReference>
<dbReference type="GO" id="GO:0036199">
    <property type="term" value="F:cholest-4-en-3-one 26-monooxygenase activity"/>
    <property type="evidence" value="ECO:0007669"/>
    <property type="project" value="TreeGrafter"/>
</dbReference>
<evidence type="ECO:0000256" key="2">
    <source>
        <dbReference type="ARBA" id="ARBA00022617"/>
    </source>
</evidence>
<proteinExistence type="inferred from homology"/>
<dbReference type="Proteomes" id="UP000058012">
    <property type="component" value="Unassembled WGS sequence"/>
</dbReference>
<dbReference type="PRINTS" id="PR00385">
    <property type="entry name" value="P450"/>
</dbReference>
<dbReference type="InterPro" id="IPR002397">
    <property type="entry name" value="Cyt_P450_B"/>
</dbReference>
<comment type="caution">
    <text evidence="9">The sequence shown here is derived from an EMBL/GenBank/DDBJ whole genome shotgun (WGS) entry which is preliminary data.</text>
</comment>
<evidence type="ECO:0000256" key="4">
    <source>
        <dbReference type="ARBA" id="ARBA00023002"/>
    </source>
</evidence>
<keyword evidence="6 8" id="KW-0503">Monooxygenase</keyword>
<evidence type="ECO:0000313" key="9">
    <source>
        <dbReference type="EMBL" id="KUR73448.1"/>
    </source>
</evidence>
<evidence type="ECO:0000313" key="10">
    <source>
        <dbReference type="Proteomes" id="UP000058012"/>
    </source>
</evidence>
<dbReference type="GO" id="GO:0008395">
    <property type="term" value="F:steroid hydroxylase activity"/>
    <property type="evidence" value="ECO:0007669"/>
    <property type="project" value="TreeGrafter"/>
</dbReference>
<evidence type="ECO:0000256" key="1">
    <source>
        <dbReference type="ARBA" id="ARBA00010617"/>
    </source>
</evidence>
<dbReference type="Pfam" id="PF00067">
    <property type="entry name" value="p450"/>
    <property type="match status" value="1"/>
</dbReference>
<keyword evidence="4 8" id="KW-0560">Oxidoreductase</keyword>
<keyword evidence="5 8" id="KW-0408">Iron</keyword>
<dbReference type="PROSITE" id="PS00086">
    <property type="entry name" value="CYTOCHROME_P450"/>
    <property type="match status" value="1"/>
</dbReference>
<comment type="similarity">
    <text evidence="1 8">Belongs to the cytochrome P450 family.</text>
</comment>
<accession>A0A117UYZ4</accession>
<evidence type="ECO:0000256" key="3">
    <source>
        <dbReference type="ARBA" id="ARBA00022723"/>
    </source>
</evidence>
<organism evidence="9 10">
    <name type="scientific">Novosphingobium fuchskuhlense</name>
    <dbReference type="NCBI Taxonomy" id="1117702"/>
    <lineage>
        <taxon>Bacteria</taxon>
        <taxon>Pseudomonadati</taxon>
        <taxon>Pseudomonadota</taxon>
        <taxon>Alphaproteobacteria</taxon>
        <taxon>Sphingomonadales</taxon>
        <taxon>Sphingomonadaceae</taxon>
        <taxon>Novosphingobium</taxon>
    </lineage>
</organism>
<dbReference type="PRINTS" id="PR00359">
    <property type="entry name" value="BP450"/>
</dbReference>
<evidence type="ECO:0000256" key="6">
    <source>
        <dbReference type="ARBA" id="ARBA00023033"/>
    </source>
</evidence>
<reference evidence="9 10" key="1">
    <citation type="submission" date="2015-10" db="EMBL/GenBank/DDBJ databases">
        <title>Draft genome sequence of Novosphingobium fuchskuhlense DSM 25065 isolated from a surface water sample of the southwest basin of Lake Grosse Fuchskuhle.</title>
        <authorList>
            <person name="Ruckert C."/>
            <person name="Winkler A."/>
            <person name="Glaeser J."/>
            <person name="Grossart H.-P."/>
            <person name="Kalinowski J."/>
            <person name="Glaeser S."/>
        </authorList>
    </citation>
    <scope>NUCLEOTIDE SEQUENCE [LARGE SCALE GENOMIC DNA]</scope>
    <source>
        <strain evidence="9 10">FNE08-7</strain>
    </source>
</reference>
<dbReference type="EMBL" id="LLZS01000001">
    <property type="protein sequence ID" value="KUR73448.1"/>
    <property type="molecule type" value="Genomic_DNA"/>
</dbReference>
<comment type="function">
    <text evidence="7">Cytochromes P450 are a group of heme-thiolate monooxygenases. They oxidize a variety of structurally unrelated compounds, including steroids, fatty acids, and xenobiotics.</text>
</comment>
<keyword evidence="2 8" id="KW-0349">Heme</keyword>
<name>A0A117UYZ4_9SPHN</name>
<dbReference type="FunFam" id="1.10.630.10:FF:000018">
    <property type="entry name" value="Cytochrome P450 monooxygenase"/>
    <property type="match status" value="1"/>
</dbReference>
<sequence>MNEMTKSLLDPEVMQNPFPLYQWAHANAPVIEMPETGMKIVMNYEMCSEAAGRPEDFSNDFSGVLSGALAEDPEVSGILAQGWPQMNTLLTADPPVHTRFRKLVNLAFSMPRVNALEAGIRDKVNKLIDGFIEDGECDFVTAFSVGLPVQVICEQLGFSEAERADVKRWSDAFADRLGHMIPREREIECAHEIVDFQRKLKVKIDARREAPTDDLLSDVVNARLDGETPLNDAEILSIAQQLMVAGNETTTHALAGGIVHLAQNSDQQAKVRANPALVGNMIEEVLRLDTPTAGMWRLVTKDTELGGRPYKAGEMIMLRYAAANRDPAKYPDPDKFDVERSNARTHLAFGKGIHMCVGNMLSRKEMTVAFTELLRRLDDIRIKEDAELKVSPNLLLRGFVSVPITFKKAGA</sequence>
<dbReference type="STRING" id="1117702.AQZ52_00210"/>
<gene>
    <name evidence="9" type="ORF">AQZ52_00210</name>
</gene>
<dbReference type="PANTHER" id="PTHR46696:SF4">
    <property type="entry name" value="BIOTIN BIOSYNTHESIS CYTOCHROME P450"/>
    <property type="match status" value="1"/>
</dbReference>